<dbReference type="Pfam" id="PF01288">
    <property type="entry name" value="HPPK"/>
    <property type="match status" value="1"/>
</dbReference>
<name>A0ABQ6LUI8_9GAMM</name>
<dbReference type="InterPro" id="IPR035907">
    <property type="entry name" value="Hppk_sf"/>
</dbReference>
<keyword evidence="5" id="KW-0418">Kinase</keyword>
<dbReference type="Proteomes" id="UP001224392">
    <property type="component" value="Unassembled WGS sequence"/>
</dbReference>
<keyword evidence="7" id="KW-0289">Folate biosynthesis</keyword>
<dbReference type="NCBIfam" id="TIGR01498">
    <property type="entry name" value="folK"/>
    <property type="match status" value="1"/>
</dbReference>
<sequence>MAQVYLSLGSNIEREQHICAALDALAQAFGALQVSSVYESEAVGFEGENFYNLVVGIHTGLSVTELSAVLKQIEDDNGRCRNGPKFSARTLDIDILTYDDLVGEHGGVQLPRDEITRNAFVLWPLAEIAPDARHPQTGERYASLWDAYDKSKQKLWAVEFSWSPPN</sequence>
<reference evidence="9 10" key="1">
    <citation type="submission" date="2023-04" db="EMBL/GenBank/DDBJ databases">
        <title>Marinobulbifer ophiurae gen. nov., sp. Nov., isolate from tissue of brittle star Ophioplocus japonicus.</title>
        <authorList>
            <person name="Kawano K."/>
            <person name="Sawayama S."/>
            <person name="Nakagawa S."/>
        </authorList>
    </citation>
    <scope>NUCLEOTIDE SEQUENCE [LARGE SCALE GENOMIC DNA]</scope>
    <source>
        <strain evidence="9 10">NKW57</strain>
    </source>
</reference>
<feature type="domain" description="7,8-dihydro-6-hydroxymethylpterin-pyrophosphokinase" evidence="8">
    <location>
        <begin position="5"/>
        <end position="130"/>
    </location>
</feature>
<comment type="caution">
    <text evidence="9">The sequence shown here is derived from an EMBL/GenBank/DDBJ whole genome shotgun (WGS) entry which is preliminary data.</text>
</comment>
<comment type="pathway">
    <text evidence="1">Cofactor biosynthesis; tetrahydrofolate biosynthesis; 2-amino-4-hydroxy-6-hydroxymethyl-7,8-dihydropteridine diphosphate from 7,8-dihydroneopterin triphosphate: step 4/4.</text>
</comment>
<evidence type="ECO:0000259" key="8">
    <source>
        <dbReference type="Pfam" id="PF01288"/>
    </source>
</evidence>
<evidence type="ECO:0000256" key="2">
    <source>
        <dbReference type="ARBA" id="ARBA00013253"/>
    </source>
</evidence>
<dbReference type="EMBL" id="BSYJ01000001">
    <property type="protein sequence ID" value="GMG85740.1"/>
    <property type="molecule type" value="Genomic_DNA"/>
</dbReference>
<evidence type="ECO:0000256" key="7">
    <source>
        <dbReference type="ARBA" id="ARBA00022909"/>
    </source>
</evidence>
<keyword evidence="3" id="KW-0808">Transferase</keyword>
<evidence type="ECO:0000256" key="1">
    <source>
        <dbReference type="ARBA" id="ARBA00005051"/>
    </source>
</evidence>
<dbReference type="PANTHER" id="PTHR43071">
    <property type="entry name" value="2-AMINO-4-HYDROXY-6-HYDROXYMETHYLDIHYDROPTERIDINE PYROPHOSPHOKINASE"/>
    <property type="match status" value="1"/>
</dbReference>
<proteinExistence type="predicted"/>
<organism evidence="9 10">
    <name type="scientific">Biformimicrobium ophioploci</name>
    <dbReference type="NCBI Taxonomy" id="3036711"/>
    <lineage>
        <taxon>Bacteria</taxon>
        <taxon>Pseudomonadati</taxon>
        <taxon>Pseudomonadota</taxon>
        <taxon>Gammaproteobacteria</taxon>
        <taxon>Cellvibrionales</taxon>
        <taxon>Microbulbiferaceae</taxon>
        <taxon>Biformimicrobium</taxon>
    </lineage>
</organism>
<dbReference type="EC" id="2.7.6.3" evidence="2"/>
<evidence type="ECO:0000256" key="5">
    <source>
        <dbReference type="ARBA" id="ARBA00022777"/>
    </source>
</evidence>
<dbReference type="RefSeq" id="WP_285762270.1">
    <property type="nucleotide sequence ID" value="NZ_BSYJ01000001.1"/>
</dbReference>
<gene>
    <name evidence="9" type="primary">folK_1</name>
    <name evidence="9" type="ORF">MNKW57_00610</name>
</gene>
<evidence type="ECO:0000256" key="4">
    <source>
        <dbReference type="ARBA" id="ARBA00022741"/>
    </source>
</evidence>
<accession>A0ABQ6LUI8</accession>
<dbReference type="InterPro" id="IPR000550">
    <property type="entry name" value="Hppk"/>
</dbReference>
<evidence type="ECO:0000313" key="10">
    <source>
        <dbReference type="Proteomes" id="UP001224392"/>
    </source>
</evidence>
<dbReference type="Gene3D" id="3.30.70.560">
    <property type="entry name" value="7,8-Dihydro-6-hydroxymethylpterin-pyrophosphokinase HPPK"/>
    <property type="match status" value="1"/>
</dbReference>
<evidence type="ECO:0000313" key="9">
    <source>
        <dbReference type="EMBL" id="GMG85740.1"/>
    </source>
</evidence>
<protein>
    <recommendedName>
        <fullName evidence="2">2-amino-4-hydroxy-6-hydroxymethyldihydropteridine diphosphokinase</fullName>
        <ecNumber evidence="2">2.7.6.3</ecNumber>
    </recommendedName>
</protein>
<keyword evidence="10" id="KW-1185">Reference proteome</keyword>
<dbReference type="CDD" id="cd00483">
    <property type="entry name" value="HPPK"/>
    <property type="match status" value="1"/>
</dbReference>
<dbReference type="SUPFAM" id="SSF55083">
    <property type="entry name" value="6-hydroxymethyl-7,8-dihydropterin pyrophosphokinase, HPPK"/>
    <property type="match status" value="1"/>
</dbReference>
<keyword evidence="6" id="KW-0067">ATP-binding</keyword>
<evidence type="ECO:0000256" key="3">
    <source>
        <dbReference type="ARBA" id="ARBA00022679"/>
    </source>
</evidence>
<keyword evidence="4" id="KW-0547">Nucleotide-binding</keyword>
<evidence type="ECO:0000256" key="6">
    <source>
        <dbReference type="ARBA" id="ARBA00022840"/>
    </source>
</evidence>
<dbReference type="PANTHER" id="PTHR43071:SF2">
    <property type="entry name" value="2-AMINO-4-HYDROXY-6-HYDROXYMETHYLDIHYDROPTERIDINE PYROPHOSPHOKINASE"/>
    <property type="match status" value="1"/>
</dbReference>